<keyword evidence="1" id="KW-0808">Transferase</keyword>
<accession>A0A2P2M7B2</accession>
<dbReference type="GO" id="GO:0016301">
    <property type="term" value="F:kinase activity"/>
    <property type="evidence" value="ECO:0007669"/>
    <property type="project" value="UniProtKB-KW"/>
</dbReference>
<dbReference type="AlphaFoldDB" id="A0A2P2M7B2"/>
<dbReference type="EMBL" id="GGEC01045618">
    <property type="protein sequence ID" value="MBX26102.1"/>
    <property type="molecule type" value="Transcribed_RNA"/>
</dbReference>
<evidence type="ECO:0000313" key="1">
    <source>
        <dbReference type="EMBL" id="MBX26102.1"/>
    </source>
</evidence>
<sequence length="140" mass="15917">MHLTDALRNNAFTSHQALGATFGFSRASLHGYCIFVNRLQFFSWLHPLRVVYSWTSKRSSITLHITRRFICSADSLPRQGGGMLPVERTISFTSTIFFLEMGKLFLKSINSTWIHKVGLICAPKVLFQHLGMILQNLSIN</sequence>
<keyword evidence="1" id="KW-0418">Kinase</keyword>
<protein>
    <submittedName>
        <fullName evidence="1">Mitogen-activated protein kinase 12-like</fullName>
    </submittedName>
</protein>
<name>A0A2P2M7B2_RHIMU</name>
<reference evidence="1" key="1">
    <citation type="submission" date="2018-02" db="EMBL/GenBank/DDBJ databases">
        <title>Rhizophora mucronata_Transcriptome.</title>
        <authorList>
            <person name="Meera S.P."/>
            <person name="Sreeshan A."/>
            <person name="Augustine A."/>
        </authorList>
    </citation>
    <scope>NUCLEOTIDE SEQUENCE</scope>
    <source>
        <tissue evidence="1">Leaf</tissue>
    </source>
</reference>
<proteinExistence type="predicted"/>
<organism evidence="1">
    <name type="scientific">Rhizophora mucronata</name>
    <name type="common">Asiatic mangrove</name>
    <dbReference type="NCBI Taxonomy" id="61149"/>
    <lineage>
        <taxon>Eukaryota</taxon>
        <taxon>Viridiplantae</taxon>
        <taxon>Streptophyta</taxon>
        <taxon>Embryophyta</taxon>
        <taxon>Tracheophyta</taxon>
        <taxon>Spermatophyta</taxon>
        <taxon>Magnoliopsida</taxon>
        <taxon>eudicotyledons</taxon>
        <taxon>Gunneridae</taxon>
        <taxon>Pentapetalae</taxon>
        <taxon>rosids</taxon>
        <taxon>fabids</taxon>
        <taxon>Malpighiales</taxon>
        <taxon>Rhizophoraceae</taxon>
        <taxon>Rhizophora</taxon>
    </lineage>
</organism>